<gene>
    <name evidence="2" type="ORF">Sipo8835_05970</name>
</gene>
<organism evidence="2 3">
    <name type="scientific">Streptomyces ipomoeae</name>
    <dbReference type="NCBI Taxonomy" id="103232"/>
    <lineage>
        <taxon>Bacteria</taxon>
        <taxon>Bacillati</taxon>
        <taxon>Actinomycetota</taxon>
        <taxon>Actinomycetes</taxon>
        <taxon>Kitasatosporales</taxon>
        <taxon>Streptomycetaceae</taxon>
        <taxon>Streptomyces</taxon>
    </lineage>
</organism>
<dbReference type="RefSeq" id="WP_009334091.1">
    <property type="nucleotide sequence ID" value="NZ_JARAVC010000034.1"/>
</dbReference>
<feature type="compositionally biased region" description="Basic and acidic residues" evidence="1">
    <location>
        <begin position="1"/>
        <end position="11"/>
    </location>
</feature>
<accession>A0AAE8W5T9</accession>
<comment type="caution">
    <text evidence="2">The sequence shown here is derived from an EMBL/GenBank/DDBJ whole genome shotgun (WGS) entry which is preliminary data.</text>
</comment>
<protein>
    <submittedName>
        <fullName evidence="2">Uncharacterized protein</fullName>
    </submittedName>
</protein>
<dbReference type="Proteomes" id="UP000318720">
    <property type="component" value="Unassembled WGS sequence"/>
</dbReference>
<dbReference type="EMBL" id="SPAZ01000048">
    <property type="protein sequence ID" value="TQE38247.1"/>
    <property type="molecule type" value="Genomic_DNA"/>
</dbReference>
<sequence length="72" mass="7847">MCAAHLSKEPRGASGSAEVLEARRSIDTDVDRTRQASLRRFDLEDGFRLFKQPWLDPAGGCGSRKRPTGGTG</sequence>
<evidence type="ECO:0000313" key="2">
    <source>
        <dbReference type="EMBL" id="TQE38247.1"/>
    </source>
</evidence>
<evidence type="ECO:0000256" key="1">
    <source>
        <dbReference type="SAM" id="MobiDB-lite"/>
    </source>
</evidence>
<dbReference type="AlphaFoldDB" id="A0AAE8W5T9"/>
<reference evidence="2 3" key="1">
    <citation type="submission" date="2019-03" db="EMBL/GenBank/DDBJ databases">
        <title>Comparative genomic analyses of the sweetpotato soil rot pathogen, Streptomyces ipomoeae.</title>
        <authorList>
            <person name="Ruschel Soares N."/>
            <person name="Badger J.H."/>
            <person name="Huguet-Tapia J.C."/>
            <person name="Clark C.A."/>
            <person name="Pettis G.S."/>
        </authorList>
    </citation>
    <scope>NUCLEOTIDE SEQUENCE [LARGE SCALE GENOMIC DNA]</scope>
    <source>
        <strain evidence="2 3">88-35</strain>
    </source>
</reference>
<proteinExistence type="predicted"/>
<evidence type="ECO:0000313" key="3">
    <source>
        <dbReference type="Proteomes" id="UP000318720"/>
    </source>
</evidence>
<feature type="region of interest" description="Disordered" evidence="1">
    <location>
        <begin position="1"/>
        <end position="25"/>
    </location>
</feature>
<name>A0AAE8W5T9_9ACTN</name>